<evidence type="ECO:0000313" key="6">
    <source>
        <dbReference type="Proteomes" id="UP000050360"/>
    </source>
</evidence>
<dbReference type="PROSITE" id="PS00211">
    <property type="entry name" value="ABC_TRANSPORTER_1"/>
    <property type="match status" value="1"/>
</dbReference>
<name>A0A0P8CNL4_9EURY</name>
<evidence type="ECO:0000256" key="3">
    <source>
        <dbReference type="ARBA" id="ARBA00022840"/>
    </source>
</evidence>
<dbReference type="GO" id="GO:0005886">
    <property type="term" value="C:plasma membrane"/>
    <property type="evidence" value="ECO:0007669"/>
    <property type="project" value="TreeGrafter"/>
</dbReference>
<dbReference type="InterPro" id="IPR003439">
    <property type="entry name" value="ABC_transporter-like_ATP-bd"/>
</dbReference>
<dbReference type="SUPFAM" id="SSF52540">
    <property type="entry name" value="P-loop containing nucleoside triphosphate hydrolases"/>
    <property type="match status" value="1"/>
</dbReference>
<dbReference type="InterPro" id="IPR003593">
    <property type="entry name" value="AAA+_ATPase"/>
</dbReference>
<gene>
    <name evidence="5" type="ORF">MPEBLZ_00063</name>
</gene>
<dbReference type="InterPro" id="IPR017871">
    <property type="entry name" value="ABC_transporter-like_CS"/>
</dbReference>
<dbReference type="CDD" id="cd03255">
    <property type="entry name" value="ABC_MJ0796_LolCDE_FtsE"/>
    <property type="match status" value="1"/>
</dbReference>
<keyword evidence="3" id="KW-0067">ATP-binding</keyword>
<evidence type="ECO:0000256" key="1">
    <source>
        <dbReference type="ARBA" id="ARBA00022448"/>
    </source>
</evidence>
<dbReference type="PROSITE" id="PS50893">
    <property type="entry name" value="ABC_TRANSPORTER_2"/>
    <property type="match status" value="1"/>
</dbReference>
<dbReference type="InterPro" id="IPR027417">
    <property type="entry name" value="P-loop_NTPase"/>
</dbReference>
<protein>
    <recommendedName>
        <fullName evidence="4">ABC transporter domain-containing protein</fullName>
    </recommendedName>
</protein>
<dbReference type="SMART" id="SM00382">
    <property type="entry name" value="AAA"/>
    <property type="match status" value="1"/>
</dbReference>
<keyword evidence="1" id="KW-0813">Transport</keyword>
<comment type="caution">
    <text evidence="5">The sequence shown here is derived from an EMBL/GenBank/DDBJ whole genome shotgun (WGS) entry which is preliminary data.</text>
</comment>
<dbReference type="Pfam" id="PF00005">
    <property type="entry name" value="ABC_tran"/>
    <property type="match status" value="1"/>
</dbReference>
<dbReference type="FunFam" id="3.40.50.300:FF:000032">
    <property type="entry name" value="Export ABC transporter ATP-binding protein"/>
    <property type="match status" value="1"/>
</dbReference>
<dbReference type="EMBL" id="LKCM01000009">
    <property type="protein sequence ID" value="KPQ45340.1"/>
    <property type="molecule type" value="Genomic_DNA"/>
</dbReference>
<dbReference type="Proteomes" id="UP000050360">
    <property type="component" value="Unassembled WGS sequence"/>
</dbReference>
<dbReference type="GO" id="GO:0098796">
    <property type="term" value="C:membrane protein complex"/>
    <property type="evidence" value="ECO:0007669"/>
    <property type="project" value="UniProtKB-ARBA"/>
</dbReference>
<evidence type="ECO:0000259" key="4">
    <source>
        <dbReference type="PROSITE" id="PS50893"/>
    </source>
</evidence>
<evidence type="ECO:0000256" key="2">
    <source>
        <dbReference type="ARBA" id="ARBA00022741"/>
    </source>
</evidence>
<dbReference type="PANTHER" id="PTHR24220:SF86">
    <property type="entry name" value="ABC TRANSPORTER ABCH.1"/>
    <property type="match status" value="1"/>
</dbReference>
<accession>A0A0P8CNL4</accession>
<evidence type="ECO:0000313" key="5">
    <source>
        <dbReference type="EMBL" id="KPQ45340.1"/>
    </source>
</evidence>
<sequence length="232" mass="25153">MNNENLIRLTGVTKTHEGAGGTFHALREVNLQVKPGEFVAIIGKSGSGKSTILNMLSGIDKPTSGEIWIGDTTIHNMDQDQLAKWRRRNVGVVFQFFQLLPTLTILENVMLPMDFCGIIPARERKGRALRLLEQVGISEQADKLPALLSGGQQQRAAIARALANDPALLMADEPTGNLDSHTSEAILQLFKGLAASGKTIVMVTHERDITKWVSSVVKLADGQVVNGSGLYD</sequence>
<dbReference type="GO" id="GO:0005524">
    <property type="term" value="F:ATP binding"/>
    <property type="evidence" value="ECO:0007669"/>
    <property type="project" value="UniProtKB-KW"/>
</dbReference>
<organism evidence="5 6">
    <name type="scientific">Candidatus Methanoperedens nitratireducens</name>
    <dbReference type="NCBI Taxonomy" id="1392998"/>
    <lineage>
        <taxon>Archaea</taxon>
        <taxon>Methanobacteriati</taxon>
        <taxon>Methanobacteriota</taxon>
        <taxon>Stenosarchaea group</taxon>
        <taxon>Methanomicrobia</taxon>
        <taxon>Methanosarcinales</taxon>
        <taxon>ANME-2 cluster</taxon>
        <taxon>Candidatus Methanoperedentaceae</taxon>
        <taxon>Candidatus Methanoperedens</taxon>
    </lineage>
</organism>
<dbReference type="InterPro" id="IPR015854">
    <property type="entry name" value="ABC_transpr_LolD-like"/>
</dbReference>
<dbReference type="GO" id="GO:0016887">
    <property type="term" value="F:ATP hydrolysis activity"/>
    <property type="evidence" value="ECO:0007669"/>
    <property type="project" value="InterPro"/>
</dbReference>
<dbReference type="InterPro" id="IPR017911">
    <property type="entry name" value="MacB-like_ATP-bd"/>
</dbReference>
<feature type="domain" description="ABC transporter" evidence="4">
    <location>
        <begin position="7"/>
        <end position="232"/>
    </location>
</feature>
<dbReference type="Gene3D" id="3.40.50.300">
    <property type="entry name" value="P-loop containing nucleotide triphosphate hydrolases"/>
    <property type="match status" value="1"/>
</dbReference>
<dbReference type="PATRIC" id="fig|1719120.3.peg.66"/>
<proteinExistence type="predicted"/>
<dbReference type="PANTHER" id="PTHR24220">
    <property type="entry name" value="IMPORT ATP-BINDING PROTEIN"/>
    <property type="match status" value="1"/>
</dbReference>
<dbReference type="AlphaFoldDB" id="A0A0P8CNL4"/>
<dbReference type="GO" id="GO:0022857">
    <property type="term" value="F:transmembrane transporter activity"/>
    <property type="evidence" value="ECO:0007669"/>
    <property type="project" value="TreeGrafter"/>
</dbReference>
<keyword evidence="2" id="KW-0547">Nucleotide-binding</keyword>
<reference evidence="5 6" key="1">
    <citation type="submission" date="2015-09" db="EMBL/GenBank/DDBJ databases">
        <title>A metagenomics-based metabolic model of nitrate-dependent anaerobic oxidation of methane by Methanoperedens-like archaea.</title>
        <authorList>
            <person name="Arshad A."/>
            <person name="Speth D.R."/>
            <person name="De Graaf R.M."/>
            <person name="Op Den Camp H.J."/>
            <person name="Jetten M.S."/>
            <person name="Welte C.U."/>
        </authorList>
    </citation>
    <scope>NUCLEOTIDE SEQUENCE [LARGE SCALE GENOMIC DNA]</scope>
</reference>